<dbReference type="Proteomes" id="UP000188268">
    <property type="component" value="Unassembled WGS sequence"/>
</dbReference>
<proteinExistence type="predicted"/>
<comment type="caution">
    <text evidence="1">The sequence shown here is derived from an EMBL/GenBank/DDBJ whole genome shotgun (WGS) entry which is preliminary data.</text>
</comment>
<reference evidence="1 2" key="1">
    <citation type="submission" date="2013-09" db="EMBL/GenBank/DDBJ databases">
        <title>Corchorus capsularis genome sequencing.</title>
        <authorList>
            <person name="Alam M."/>
            <person name="Haque M.S."/>
            <person name="Islam M.S."/>
            <person name="Emdad E.M."/>
            <person name="Islam M.M."/>
            <person name="Ahmed B."/>
            <person name="Halim A."/>
            <person name="Hossen Q.M.M."/>
            <person name="Hossain M.Z."/>
            <person name="Ahmed R."/>
            <person name="Khan M.M."/>
            <person name="Islam R."/>
            <person name="Rashid M.M."/>
            <person name="Khan S.A."/>
            <person name="Rahman M.S."/>
            <person name="Alam M."/>
        </authorList>
    </citation>
    <scope>NUCLEOTIDE SEQUENCE [LARGE SCALE GENOMIC DNA]</scope>
    <source>
        <strain evidence="2">cv. CVL-1</strain>
        <tissue evidence="1">Whole seedling</tissue>
    </source>
</reference>
<organism evidence="1 2">
    <name type="scientific">Corchorus capsularis</name>
    <name type="common">Jute</name>
    <dbReference type="NCBI Taxonomy" id="210143"/>
    <lineage>
        <taxon>Eukaryota</taxon>
        <taxon>Viridiplantae</taxon>
        <taxon>Streptophyta</taxon>
        <taxon>Embryophyta</taxon>
        <taxon>Tracheophyta</taxon>
        <taxon>Spermatophyta</taxon>
        <taxon>Magnoliopsida</taxon>
        <taxon>eudicotyledons</taxon>
        <taxon>Gunneridae</taxon>
        <taxon>Pentapetalae</taxon>
        <taxon>rosids</taxon>
        <taxon>malvids</taxon>
        <taxon>Malvales</taxon>
        <taxon>Malvaceae</taxon>
        <taxon>Grewioideae</taxon>
        <taxon>Apeibeae</taxon>
        <taxon>Corchorus</taxon>
    </lineage>
</organism>
<dbReference type="Gramene" id="OMO54930">
    <property type="protein sequence ID" value="OMO54930"/>
    <property type="gene ID" value="CCACVL1_27465"/>
</dbReference>
<gene>
    <name evidence="1" type="ORF">CCACVL1_27465</name>
</gene>
<dbReference type="EMBL" id="AWWV01014831">
    <property type="protein sequence ID" value="OMO54930.1"/>
    <property type="molecule type" value="Genomic_DNA"/>
</dbReference>
<name>A0A1R3GA98_COCAP</name>
<protein>
    <submittedName>
        <fullName evidence="1">Uncharacterized protein</fullName>
    </submittedName>
</protein>
<keyword evidence="2" id="KW-1185">Reference proteome</keyword>
<sequence length="72" mass="7646">MVKRGVTKLILGQKADGAIDSEGSASDNDIRRRNVALLKEAEATFNVSTMLGIKFGEAKDAIVSRLIGLDAV</sequence>
<dbReference type="AlphaFoldDB" id="A0A1R3GA98"/>
<accession>A0A1R3GA98</accession>
<evidence type="ECO:0000313" key="2">
    <source>
        <dbReference type="Proteomes" id="UP000188268"/>
    </source>
</evidence>
<dbReference type="OrthoDB" id="10428700at2759"/>
<evidence type="ECO:0000313" key="1">
    <source>
        <dbReference type="EMBL" id="OMO54930.1"/>
    </source>
</evidence>